<dbReference type="InterPro" id="IPR011009">
    <property type="entry name" value="Kinase-like_dom_sf"/>
</dbReference>
<evidence type="ECO:0000313" key="4">
    <source>
        <dbReference type="EMBL" id="PKA52224.1"/>
    </source>
</evidence>
<feature type="domain" description="Protein kinase" evidence="3">
    <location>
        <begin position="244"/>
        <end position="525"/>
    </location>
</feature>
<dbReference type="InterPro" id="IPR046959">
    <property type="entry name" value="PRK1-6/SRF4-like"/>
</dbReference>
<keyword evidence="5" id="KW-1185">Reference proteome</keyword>
<protein>
    <submittedName>
        <fullName evidence="4">Protein strubbelig-receptor family 3</fullName>
        <ecNumber evidence="4">2.7.11.1</ecNumber>
    </submittedName>
</protein>
<dbReference type="Pfam" id="PF07714">
    <property type="entry name" value="PK_Tyr_Ser-Thr"/>
    <property type="match status" value="1"/>
</dbReference>
<dbReference type="AlphaFoldDB" id="A0A2I0A9L7"/>
<keyword evidence="2" id="KW-0812">Transmembrane</keyword>
<proteinExistence type="predicted"/>
<sequence length="531" mass="59518">MILSYRHIQNNHLFGTLDVLEDLPLMDLDIENNLFSGPVPVKLWNIPNFRSKGNPFNTTVAPYTSPPLALPPSVAHDPSHSTDAPSPSTDALSTGRGGNTSNRSVIVFVVVALIIVITVPLVMCYLSKCREKKLEHGCMPKSRKKLATEMSKEPLRNTNSVPSKNSGHTPGTHEECNAHIMESSPVLSSHLAEKIDIEKHFVHPGKEKHDLSFKKARPPTENLTLPDSVACFSVGILQQYTNYFAEKHLIRSMHLGKLYLAKVPNGQLLTVMKLDNLTSNINVNEFHELALRASNIRHQNVVELVGYCFEFGQRLFIFSYFSRRTLYDLLHCYDFVDKRLSWNARIKIALDSARALEYLHESCQPPVILKSFEPACILLDDRLAVRISEFGLVSYVFSSSNCQFAGDSTEFSGYEAPEISDSGCFTDRSDVYSFGVVMLELLTGRPAYDSFLSSQSRSEKHLVRWASPQLYDINALSRMVDPSMDGVVSLKSLSRFADIISRCIQQSPEFRPAMSQIVQDLNLVLNGCQLQ</sequence>
<organism evidence="4 5">
    <name type="scientific">Apostasia shenzhenica</name>
    <dbReference type="NCBI Taxonomy" id="1088818"/>
    <lineage>
        <taxon>Eukaryota</taxon>
        <taxon>Viridiplantae</taxon>
        <taxon>Streptophyta</taxon>
        <taxon>Embryophyta</taxon>
        <taxon>Tracheophyta</taxon>
        <taxon>Spermatophyta</taxon>
        <taxon>Magnoliopsida</taxon>
        <taxon>Liliopsida</taxon>
        <taxon>Asparagales</taxon>
        <taxon>Orchidaceae</taxon>
        <taxon>Apostasioideae</taxon>
        <taxon>Apostasia</taxon>
    </lineage>
</organism>
<dbReference type="FunFam" id="1.10.510.10:FF:000095">
    <property type="entry name" value="protein STRUBBELIG-RECEPTOR FAMILY 8"/>
    <property type="match status" value="1"/>
</dbReference>
<dbReference type="GO" id="GO:0004674">
    <property type="term" value="F:protein serine/threonine kinase activity"/>
    <property type="evidence" value="ECO:0007669"/>
    <property type="project" value="UniProtKB-EC"/>
</dbReference>
<evidence type="ECO:0000256" key="1">
    <source>
        <dbReference type="SAM" id="MobiDB-lite"/>
    </source>
</evidence>
<keyword evidence="2" id="KW-0472">Membrane</keyword>
<dbReference type="Gene3D" id="1.10.510.10">
    <property type="entry name" value="Transferase(Phosphotransferase) domain 1"/>
    <property type="match status" value="1"/>
</dbReference>
<dbReference type="STRING" id="1088818.A0A2I0A9L7"/>
<gene>
    <name evidence="4" type="primary">SRF3</name>
    <name evidence="4" type="ORF">AXF42_Ash010120</name>
</gene>
<dbReference type="PROSITE" id="PS50011">
    <property type="entry name" value="PROTEIN_KINASE_DOM"/>
    <property type="match status" value="1"/>
</dbReference>
<dbReference type="Gene3D" id="3.30.200.20">
    <property type="entry name" value="Phosphorylase Kinase, domain 1"/>
    <property type="match status" value="1"/>
</dbReference>
<evidence type="ECO:0000256" key="2">
    <source>
        <dbReference type="SAM" id="Phobius"/>
    </source>
</evidence>
<dbReference type="SUPFAM" id="SSF56112">
    <property type="entry name" value="Protein kinase-like (PK-like)"/>
    <property type="match status" value="1"/>
</dbReference>
<evidence type="ECO:0000313" key="5">
    <source>
        <dbReference type="Proteomes" id="UP000236161"/>
    </source>
</evidence>
<keyword evidence="2" id="KW-1133">Transmembrane helix</keyword>
<accession>A0A2I0A9L7</accession>
<dbReference type="PANTHER" id="PTHR48007">
    <property type="entry name" value="LEUCINE-RICH REPEAT RECEPTOR-LIKE PROTEIN KINASE PXC1"/>
    <property type="match status" value="1"/>
</dbReference>
<dbReference type="EMBL" id="KZ452008">
    <property type="protein sequence ID" value="PKA52224.1"/>
    <property type="molecule type" value="Genomic_DNA"/>
</dbReference>
<keyword evidence="4" id="KW-0675">Receptor</keyword>
<feature type="transmembrane region" description="Helical" evidence="2">
    <location>
        <begin position="105"/>
        <end position="126"/>
    </location>
</feature>
<keyword evidence="4" id="KW-0808">Transferase</keyword>
<feature type="region of interest" description="Disordered" evidence="1">
    <location>
        <begin position="67"/>
        <end position="97"/>
    </location>
</feature>
<feature type="region of interest" description="Disordered" evidence="1">
    <location>
        <begin position="150"/>
        <end position="172"/>
    </location>
</feature>
<dbReference type="GO" id="GO:0005524">
    <property type="term" value="F:ATP binding"/>
    <property type="evidence" value="ECO:0007669"/>
    <property type="project" value="InterPro"/>
</dbReference>
<dbReference type="EC" id="2.7.11.1" evidence="4"/>
<reference evidence="4 5" key="1">
    <citation type="journal article" date="2017" name="Nature">
        <title>The Apostasia genome and the evolution of orchids.</title>
        <authorList>
            <person name="Zhang G.Q."/>
            <person name="Liu K.W."/>
            <person name="Li Z."/>
            <person name="Lohaus R."/>
            <person name="Hsiao Y.Y."/>
            <person name="Niu S.C."/>
            <person name="Wang J.Y."/>
            <person name="Lin Y.C."/>
            <person name="Xu Q."/>
            <person name="Chen L.J."/>
            <person name="Yoshida K."/>
            <person name="Fujiwara S."/>
            <person name="Wang Z.W."/>
            <person name="Zhang Y.Q."/>
            <person name="Mitsuda N."/>
            <person name="Wang M."/>
            <person name="Liu G.H."/>
            <person name="Pecoraro L."/>
            <person name="Huang H.X."/>
            <person name="Xiao X.J."/>
            <person name="Lin M."/>
            <person name="Wu X.Y."/>
            <person name="Wu W.L."/>
            <person name="Chen Y.Y."/>
            <person name="Chang S.B."/>
            <person name="Sakamoto S."/>
            <person name="Ohme-Takagi M."/>
            <person name="Yagi M."/>
            <person name="Zeng S.J."/>
            <person name="Shen C.Y."/>
            <person name="Yeh C.M."/>
            <person name="Luo Y.B."/>
            <person name="Tsai W.C."/>
            <person name="Van de Peer Y."/>
            <person name="Liu Z.J."/>
        </authorList>
    </citation>
    <scope>NUCLEOTIDE SEQUENCE [LARGE SCALE GENOMIC DNA]</scope>
    <source>
        <strain evidence="5">cv. Shenzhen</strain>
        <tissue evidence="4">Stem</tissue>
    </source>
</reference>
<name>A0A2I0A9L7_9ASPA</name>
<dbReference type="Proteomes" id="UP000236161">
    <property type="component" value="Unassembled WGS sequence"/>
</dbReference>
<feature type="compositionally biased region" description="Polar residues" evidence="1">
    <location>
        <begin position="156"/>
        <end position="169"/>
    </location>
</feature>
<dbReference type="PANTHER" id="PTHR48007:SF22">
    <property type="entry name" value="PROTEIN STRUBBELIG-RECEPTOR FAMILY 3-LIKE ISOFORM X1"/>
    <property type="match status" value="1"/>
</dbReference>
<evidence type="ECO:0000259" key="3">
    <source>
        <dbReference type="PROSITE" id="PS50011"/>
    </source>
</evidence>
<dbReference type="OrthoDB" id="676979at2759"/>
<feature type="compositionally biased region" description="Polar residues" evidence="1">
    <location>
        <begin position="81"/>
        <end position="92"/>
    </location>
</feature>
<dbReference type="InterPro" id="IPR001245">
    <property type="entry name" value="Ser-Thr/Tyr_kinase_cat_dom"/>
</dbReference>
<dbReference type="InterPro" id="IPR000719">
    <property type="entry name" value="Prot_kinase_dom"/>
</dbReference>